<comment type="caution">
    <text evidence="1">The sequence shown here is derived from an EMBL/GenBank/DDBJ whole genome shotgun (WGS) entry which is preliminary data.</text>
</comment>
<reference evidence="1" key="1">
    <citation type="submission" date="2016-10" db="EMBL/GenBank/DDBJ databases">
        <title>Sequence of Gallionella enrichment culture.</title>
        <authorList>
            <person name="Poehlein A."/>
            <person name="Muehling M."/>
            <person name="Daniel R."/>
        </authorList>
    </citation>
    <scope>NUCLEOTIDE SEQUENCE</scope>
</reference>
<dbReference type="AlphaFoldDB" id="A0A1J5PNK2"/>
<evidence type="ECO:0000313" key="1">
    <source>
        <dbReference type="EMBL" id="OIQ72376.1"/>
    </source>
</evidence>
<sequence length="90" mass="10219">MNNKSKTVVDLREERNASLVPRDPRRAAAFEDECDRIARECKNAISRGEDALPNKELLAILNSDAQTASRMRDLEDRRQRLGLRRVTPAG</sequence>
<name>A0A1J5PNK2_9ZZZZ</name>
<proteinExistence type="predicted"/>
<gene>
    <name evidence="1" type="ORF">GALL_459990</name>
</gene>
<protein>
    <submittedName>
        <fullName evidence="1">Uncharacterized protein</fullName>
    </submittedName>
</protein>
<accession>A0A1J5PNK2</accession>
<organism evidence="1">
    <name type="scientific">mine drainage metagenome</name>
    <dbReference type="NCBI Taxonomy" id="410659"/>
    <lineage>
        <taxon>unclassified sequences</taxon>
        <taxon>metagenomes</taxon>
        <taxon>ecological metagenomes</taxon>
    </lineage>
</organism>
<dbReference type="EMBL" id="MLJW01003296">
    <property type="protein sequence ID" value="OIQ72376.1"/>
    <property type="molecule type" value="Genomic_DNA"/>
</dbReference>